<dbReference type="PANTHER" id="PTHR48154">
    <property type="entry name" value="PROTEIN, PUTATIVE-RELATED"/>
    <property type="match status" value="1"/>
</dbReference>
<organism evidence="2">
    <name type="scientific">Cucumis melo</name>
    <name type="common">Muskmelon</name>
    <dbReference type="NCBI Taxonomy" id="3656"/>
    <lineage>
        <taxon>Eukaryota</taxon>
        <taxon>Viridiplantae</taxon>
        <taxon>Streptophyta</taxon>
        <taxon>Embryophyta</taxon>
        <taxon>Tracheophyta</taxon>
        <taxon>Spermatophyta</taxon>
        <taxon>Magnoliopsida</taxon>
        <taxon>eudicotyledons</taxon>
        <taxon>Gunneridae</taxon>
        <taxon>Pentapetalae</taxon>
        <taxon>rosids</taxon>
        <taxon>fabids</taxon>
        <taxon>Cucurbitales</taxon>
        <taxon>Cucurbitaceae</taxon>
        <taxon>Benincaseae</taxon>
        <taxon>Cucumis</taxon>
    </lineage>
</organism>
<protein>
    <recommendedName>
        <fullName evidence="1">DUF7745 domain-containing protein</fullName>
    </recommendedName>
</protein>
<dbReference type="Pfam" id="PF24924">
    <property type="entry name" value="DUF7745"/>
    <property type="match status" value="1"/>
</dbReference>
<dbReference type="Gramene" id="MELO3C034570.2.1">
    <property type="protein sequence ID" value="MELO3C034570.2.1"/>
    <property type="gene ID" value="MELO3C034570.2"/>
</dbReference>
<evidence type="ECO:0000259" key="1">
    <source>
        <dbReference type="Pfam" id="PF24924"/>
    </source>
</evidence>
<accession>A0A9I9EJF3</accession>
<evidence type="ECO:0000313" key="2">
    <source>
        <dbReference type="EnsemblPlants" id="MELO3C034570.2.1"/>
    </source>
</evidence>
<dbReference type="InterPro" id="IPR056647">
    <property type="entry name" value="DUF7745"/>
</dbReference>
<feature type="domain" description="DUF7745" evidence="1">
    <location>
        <begin position="2"/>
        <end position="119"/>
    </location>
</feature>
<dbReference type="EnsemblPlants" id="MELO3C034570.2.1">
    <property type="protein sequence ID" value="MELO3C034570.2.1"/>
    <property type="gene ID" value="MELO3C034570.2"/>
</dbReference>
<name>A0A9I9EJF3_CUCME</name>
<proteinExistence type="predicted"/>
<sequence length="122" mass="14122">MLKRFTFNTFDLTLTIEEYQALISLPADRGNKSYIYDRKLTLQRSLSKFMGDIHASEIKKQIKTKEGKNCIPINYLINLVRGCLSRKKGLSLIALCIYGTVIFPRIKRYVEEEVVKIFVGIE</sequence>
<dbReference type="AlphaFoldDB" id="A0A9I9EJF3"/>
<reference evidence="2" key="1">
    <citation type="submission" date="2023-03" db="UniProtKB">
        <authorList>
            <consortium name="EnsemblPlants"/>
        </authorList>
    </citation>
    <scope>IDENTIFICATION</scope>
</reference>
<dbReference type="PANTHER" id="PTHR48154:SF1">
    <property type="entry name" value="PROTEIN, PUTATIVE-RELATED"/>
    <property type="match status" value="1"/>
</dbReference>